<dbReference type="PANTHER" id="PTHR47047">
    <property type="entry name" value="PUTATIVE-RELATED-RELATED"/>
    <property type="match status" value="1"/>
</dbReference>
<dbReference type="PANTHER" id="PTHR47047:SF3">
    <property type="entry name" value="PUTATIVE-RELATED"/>
    <property type="match status" value="1"/>
</dbReference>
<sequence>MGGSNSTNRKIIYKNGRPTFKGDEVVKGFERDNGLLFRIVKRKKGHQTWAFYNDTTQYNMRINVTFAAGCELTALGHTKVVKGARGEWVATVVVMPGKTEMFNSSVTYVNGKPTFTGEEVTKGFEKDNGLLFRIVNKKKKQWAYYNDTTQYEMHVLVTFNEDCDIKALGKTKLEQQENGEWVASVVVYPCETEMFIEGRVNGFKSKMDALPLSEEYRQRQAEKEK</sequence>
<dbReference type="SUPFAM" id="SSF101601">
    <property type="entry name" value="Smp-1-like"/>
    <property type="match status" value="2"/>
</dbReference>
<evidence type="ECO:0000313" key="3">
    <source>
        <dbReference type="Proteomes" id="UP000318821"/>
    </source>
</evidence>
<dbReference type="VEuPathDB" id="TriTrypDB:LDHU3_20.1680"/>
<protein>
    <recommendedName>
        <fullName evidence="1">DUF1935 domain-containing protein</fullName>
    </recommendedName>
</protein>
<dbReference type="VEuPathDB" id="TriTrypDB:LdBPK_201340.1"/>
<dbReference type="InterPro" id="IPR036310">
    <property type="entry name" value="Smp-1-like_sf"/>
</dbReference>
<dbReference type="VEuPathDB" id="TriTrypDB:LdCL_200018100"/>
<feature type="domain" description="DUF1935" evidence="1">
    <location>
        <begin position="13"/>
        <end position="102"/>
    </location>
</feature>
<comment type="caution">
    <text evidence="2">The sequence shown here is derived from an EMBL/GenBank/DDBJ whole genome shotgun (WGS) entry which is preliminary data.</text>
</comment>
<evidence type="ECO:0000313" key="2">
    <source>
        <dbReference type="EMBL" id="TPP45447.1"/>
    </source>
</evidence>
<dbReference type="Pfam" id="PF09149">
    <property type="entry name" value="DUF1935"/>
    <property type="match status" value="2"/>
</dbReference>
<dbReference type="FunFam" id="2.60.40.1180:FF:000033">
    <property type="entry name" value="Calpain-like cysteine peptidase, putative"/>
    <property type="match status" value="2"/>
</dbReference>
<proteinExistence type="predicted"/>
<dbReference type="AlphaFoldDB" id="A0A504XKD3"/>
<name>A0A504XKD3_LEIDO</name>
<gene>
    <name evidence="2" type="ORF">CGC20_31420</name>
</gene>
<accession>A0A504XKD3</accession>
<reference evidence="3" key="1">
    <citation type="submission" date="2019-02" db="EMBL/GenBank/DDBJ databases">
        <title>FDA dAtabase for Regulatory Grade micrObial Sequences (FDA-ARGOS): Supporting development and validation of Infectious Disease Dx tests.</title>
        <authorList>
            <person name="Duncan R."/>
            <person name="Fisher C."/>
            <person name="Tallon L."/>
            <person name="Sadzewicz L."/>
            <person name="Sengamalay N."/>
            <person name="Ott S."/>
            <person name="Godinez A."/>
            <person name="Nagaraj S."/>
            <person name="Vavikolanu K."/>
            <person name="Vyas G."/>
            <person name="Nadendla S."/>
            <person name="Aluvathingal J."/>
            <person name="Sichtig H."/>
        </authorList>
    </citation>
    <scope>NUCLEOTIDE SEQUENCE [LARGE SCALE GENOMIC DNA]</scope>
    <source>
        <strain evidence="3">FDAARGOS_360</strain>
    </source>
</reference>
<dbReference type="VEuPathDB" id="TriTrypDB:LdCL_200018000"/>
<feature type="domain" description="DUF1935" evidence="1">
    <location>
        <begin position="108"/>
        <end position="212"/>
    </location>
</feature>
<dbReference type="Gene3D" id="2.60.40.1180">
    <property type="entry name" value="Golgi alpha-mannosidase II"/>
    <property type="match status" value="2"/>
</dbReference>
<organism evidence="2 3">
    <name type="scientific">Leishmania donovani</name>
    <dbReference type="NCBI Taxonomy" id="5661"/>
    <lineage>
        <taxon>Eukaryota</taxon>
        <taxon>Discoba</taxon>
        <taxon>Euglenozoa</taxon>
        <taxon>Kinetoplastea</taxon>
        <taxon>Metakinetoplastina</taxon>
        <taxon>Trypanosomatida</taxon>
        <taxon>Trypanosomatidae</taxon>
        <taxon>Leishmaniinae</taxon>
        <taxon>Leishmania</taxon>
    </lineage>
</organism>
<evidence type="ECO:0000259" key="1">
    <source>
        <dbReference type="Pfam" id="PF09149"/>
    </source>
</evidence>
<dbReference type="InterPro" id="IPR013780">
    <property type="entry name" value="Glyco_hydro_b"/>
</dbReference>
<dbReference type="VEuPathDB" id="TriTrypDB:LDHU3_20.1670"/>
<dbReference type="Proteomes" id="UP000318821">
    <property type="component" value="Unassembled WGS sequence"/>
</dbReference>
<dbReference type="InterPro" id="IPR015232">
    <property type="entry name" value="DUF1935"/>
</dbReference>
<dbReference type="EMBL" id="RHLD01000038">
    <property type="protein sequence ID" value="TPP45447.1"/>
    <property type="molecule type" value="Genomic_DNA"/>
</dbReference>
<dbReference type="VEuPathDB" id="TriTrypDB:LdBPK_201350.1"/>